<accession>A0A7E4VAF5</accession>
<reference evidence="1" key="1">
    <citation type="journal article" date="2013" name="Genetics">
        <title>The draft genome and transcriptome of Panagrellus redivivus are shaped by the harsh demands of a free-living lifestyle.</title>
        <authorList>
            <person name="Srinivasan J."/>
            <person name="Dillman A.R."/>
            <person name="Macchietto M.G."/>
            <person name="Heikkinen L."/>
            <person name="Lakso M."/>
            <person name="Fracchia K.M."/>
            <person name="Antoshechkin I."/>
            <person name="Mortazavi A."/>
            <person name="Wong G."/>
            <person name="Sternberg P.W."/>
        </authorList>
    </citation>
    <scope>NUCLEOTIDE SEQUENCE [LARGE SCALE GENOMIC DNA]</scope>
    <source>
        <strain evidence="1">MT8872</strain>
    </source>
</reference>
<evidence type="ECO:0000313" key="2">
    <source>
        <dbReference type="WBParaSite" id="Pan_g18444.t1"/>
    </source>
</evidence>
<reference evidence="2" key="2">
    <citation type="submission" date="2020-10" db="UniProtKB">
        <authorList>
            <consortium name="WormBaseParasite"/>
        </authorList>
    </citation>
    <scope>IDENTIFICATION</scope>
</reference>
<dbReference type="AlphaFoldDB" id="A0A7E4VAF5"/>
<proteinExistence type="predicted"/>
<protein>
    <submittedName>
        <fullName evidence="2">FBD domain-containing protein</fullName>
    </submittedName>
</protein>
<dbReference type="Proteomes" id="UP000492821">
    <property type="component" value="Unassembled WGS sequence"/>
</dbReference>
<keyword evidence="1" id="KW-1185">Reference proteome</keyword>
<dbReference type="WBParaSite" id="Pan_g18444.t1">
    <property type="protein sequence ID" value="Pan_g18444.t1"/>
    <property type="gene ID" value="Pan_g18444"/>
</dbReference>
<name>A0A7E4VAF5_PANRE</name>
<sequence>MPYPITKLAYGLRCRLAELALPKERYHLQTAAGSIDVCPPKVEICKRIGELDLSTDKSKQLLVAVIDDVPMVSKEPLKRCNLIFTLRELQTHHLKRDFFDDFAMLHVYRVNLYRCQIDEDFCKALSKLSSASSFLITGQQLPFAAFFAAFPKIKELQLDLVHIPEDKISASWIDDVCQYQSPTLASLAVAGTPYQFGAISVKKIVKLLKKQKHKFELCIVVESKATSYFYRLVKLMKTRLRTWTDYNEKPKKAFLVLHHHLDETFRNDVKYTFY</sequence>
<organism evidence="1 2">
    <name type="scientific">Panagrellus redivivus</name>
    <name type="common">Microworm</name>
    <dbReference type="NCBI Taxonomy" id="6233"/>
    <lineage>
        <taxon>Eukaryota</taxon>
        <taxon>Metazoa</taxon>
        <taxon>Ecdysozoa</taxon>
        <taxon>Nematoda</taxon>
        <taxon>Chromadorea</taxon>
        <taxon>Rhabditida</taxon>
        <taxon>Tylenchina</taxon>
        <taxon>Panagrolaimomorpha</taxon>
        <taxon>Panagrolaimoidea</taxon>
        <taxon>Panagrolaimidae</taxon>
        <taxon>Panagrellus</taxon>
    </lineage>
</organism>
<evidence type="ECO:0000313" key="1">
    <source>
        <dbReference type="Proteomes" id="UP000492821"/>
    </source>
</evidence>